<evidence type="ECO:0000313" key="1">
    <source>
        <dbReference type="Ensembl" id="ENSMMMP00000013332.1"/>
    </source>
</evidence>
<dbReference type="Proteomes" id="UP000694407">
    <property type="component" value="Unplaced"/>
</dbReference>
<reference evidence="1" key="1">
    <citation type="submission" date="2025-08" db="UniProtKB">
        <authorList>
            <consortium name="Ensembl"/>
        </authorList>
    </citation>
    <scope>IDENTIFICATION</scope>
</reference>
<accession>A0A8C5ZFE8</accession>
<name>A0A8C5ZFE8_MARMA</name>
<evidence type="ECO:0000313" key="2">
    <source>
        <dbReference type="Proteomes" id="UP000694407"/>
    </source>
</evidence>
<proteinExistence type="predicted"/>
<sequence length="253" mass="27224">MDFPRSLCPSLFMAGPLGMNDAPDLSFMCSWRDVLTLPESQPHDAKNAIPRLAKDLLWEPLAPGPLPLMPPGPDSWDPGVTAQDLLFRGGRHYRRQPQVVLDVTEQLSRFLWDHGDIAFAPLGKLMLENFKLEGTRSRSKKMTVVTVKRLLQDLGGHQPWGQVSLGMDQPPAASLLHPRGPRAGPALGAAALRRCLHWGCLGLGARKDSPGGPAGLPCGRCPGQAVYPFCWVGESATHPNGEGGAPGMVHGEG</sequence>
<organism evidence="1 2">
    <name type="scientific">Marmota marmota marmota</name>
    <name type="common">Alpine marmot</name>
    <dbReference type="NCBI Taxonomy" id="9994"/>
    <lineage>
        <taxon>Eukaryota</taxon>
        <taxon>Metazoa</taxon>
        <taxon>Chordata</taxon>
        <taxon>Craniata</taxon>
        <taxon>Vertebrata</taxon>
        <taxon>Euteleostomi</taxon>
        <taxon>Mammalia</taxon>
        <taxon>Eutheria</taxon>
        <taxon>Euarchontoglires</taxon>
        <taxon>Glires</taxon>
        <taxon>Rodentia</taxon>
        <taxon>Sciuromorpha</taxon>
        <taxon>Sciuridae</taxon>
        <taxon>Xerinae</taxon>
        <taxon>Marmotini</taxon>
        <taxon>Marmota</taxon>
    </lineage>
</organism>
<dbReference type="AlphaFoldDB" id="A0A8C5ZFE8"/>
<dbReference type="InterPro" id="IPR038801">
    <property type="entry name" value="TAF1C"/>
</dbReference>
<dbReference type="GO" id="GO:0001164">
    <property type="term" value="F:RNA polymerase I core promoter sequence-specific DNA binding"/>
    <property type="evidence" value="ECO:0007669"/>
    <property type="project" value="TreeGrafter"/>
</dbReference>
<gene>
    <name evidence="1" type="primary">TAF1C</name>
</gene>
<dbReference type="PANTHER" id="PTHR15319:SF1">
    <property type="entry name" value="TATA BOX-BINDING PROTEIN-ASSOCIATED FACTOR RNA POLYMERASE I SUBUNIT C"/>
    <property type="match status" value="1"/>
</dbReference>
<dbReference type="GO" id="GO:0001650">
    <property type="term" value="C:fibrillar center"/>
    <property type="evidence" value="ECO:0007669"/>
    <property type="project" value="TreeGrafter"/>
</dbReference>
<protein>
    <submittedName>
        <fullName evidence="1">TATA-box binding protein associated factor, RNA polymerase I subunit C</fullName>
    </submittedName>
</protein>
<dbReference type="PANTHER" id="PTHR15319">
    <property type="entry name" value="TATA BOX-BINDING PROTEIN ASSOCIATED FACTOR RNA POLYMERASE I SUBUNIT C"/>
    <property type="match status" value="1"/>
</dbReference>
<keyword evidence="2" id="KW-1185">Reference proteome</keyword>
<dbReference type="GeneTree" id="ENSGT00390000010767"/>
<reference evidence="1" key="2">
    <citation type="submission" date="2025-09" db="UniProtKB">
        <authorList>
            <consortium name="Ensembl"/>
        </authorList>
    </citation>
    <scope>IDENTIFICATION</scope>
</reference>
<dbReference type="Ensembl" id="ENSMMMT00000015228.1">
    <property type="protein sequence ID" value="ENSMMMP00000013332.1"/>
    <property type="gene ID" value="ENSMMMG00000011682.1"/>
</dbReference>